<protein>
    <recommendedName>
        <fullName evidence="8">DNA 3'-5' helicase</fullName>
        <ecNumber evidence="8">5.6.2.4</ecNumber>
    </recommendedName>
</protein>
<organism evidence="12 13">
    <name type="scientific">Paenibacillus nasutitermitis</name>
    <dbReference type="NCBI Taxonomy" id="1652958"/>
    <lineage>
        <taxon>Bacteria</taxon>
        <taxon>Bacillati</taxon>
        <taxon>Bacillota</taxon>
        <taxon>Bacilli</taxon>
        <taxon>Bacillales</taxon>
        <taxon>Paenibacillaceae</taxon>
        <taxon>Paenibacillus</taxon>
    </lineage>
</organism>
<dbReference type="InterPro" id="IPR050615">
    <property type="entry name" value="ATP-dep_DNA_Helicase"/>
</dbReference>
<keyword evidence="5" id="KW-0067">ATP-binding</keyword>
<dbReference type="InterPro" id="IPR001650">
    <property type="entry name" value="Helicase_C-like"/>
</dbReference>
<proteinExistence type="inferred from homology"/>
<keyword evidence="2" id="KW-0547">Nucleotide-binding</keyword>
<gene>
    <name evidence="12" type="primary">ssl2</name>
    <name evidence="12" type="ORF">GCM10010911_23680</name>
</gene>
<evidence type="ECO:0000256" key="2">
    <source>
        <dbReference type="ARBA" id="ARBA00022741"/>
    </source>
</evidence>
<sequence>MDLLIRKDGPLIVQGDFTVLLQDRHPGAEEARELLSRFAELIKRPGDIHTYRMTSLSLWNAAASGMGADEILHALEAHSSYELPVKVTSGIRMLTERYGRLTLDRSGEDRLILYGEESLLSALTEDAATARLLQRTGMEGERCAEAEHRGLLKQELIRLGYPVIDHAGYRHGELLPVQLRQQTIGGTGFQLRDYQKLAVELFYREGREDGGNGVLVLPCGSGKTVIGIAALASLGCDTLILTSNVTSVRQWRDELLDKTTLVEEQIGEYAAASKQVRPVTIATYQILTNRRQKDGEYTHMKLFQERNWGLIIYDEVHLLPAPVFRMTADLQATRRLGLTATLVREDGREKDVFSLIGPKRFDMPWKALESRQWIATVHCAEIRIPLSSQEMQLYESAEPKSKFRIAGENKRKIDAVRALLNIHPGKPALVIGQYLQQLHEMGDALQAPVLTGELPHEAREKLYNAFKAGAIPVLIVSKVANFAVDLPDAAVAIQISGSYGSRQEEAQRIGRILRPKPGDNKAWFYTLVSRETKEIHFAQKRQLFLLEQGYQYEISDWRLEKDKWKRESYVQWDERRKSNE</sequence>
<feature type="domain" description="Helicase C-terminal" evidence="11">
    <location>
        <begin position="414"/>
        <end position="565"/>
    </location>
</feature>
<dbReference type="NCBIfam" id="NF045503">
    <property type="entry name" value="repair_heli_XPB"/>
    <property type="match status" value="1"/>
</dbReference>
<dbReference type="RefSeq" id="WP_373288793.1">
    <property type="nucleotide sequence ID" value="NZ_BMHP01000002.1"/>
</dbReference>
<evidence type="ECO:0000256" key="3">
    <source>
        <dbReference type="ARBA" id="ARBA00022801"/>
    </source>
</evidence>
<dbReference type="Pfam" id="PF04851">
    <property type="entry name" value="ResIII"/>
    <property type="match status" value="1"/>
</dbReference>
<dbReference type="EMBL" id="BMHP01000002">
    <property type="protein sequence ID" value="GGD65169.1"/>
    <property type="molecule type" value="Genomic_DNA"/>
</dbReference>
<dbReference type="InterPro" id="IPR006935">
    <property type="entry name" value="Helicase/UvrB_N"/>
</dbReference>
<evidence type="ECO:0000256" key="4">
    <source>
        <dbReference type="ARBA" id="ARBA00022806"/>
    </source>
</evidence>
<dbReference type="CDD" id="cd18789">
    <property type="entry name" value="SF2_C_XPB"/>
    <property type="match status" value="1"/>
</dbReference>
<dbReference type="SUPFAM" id="SSF52540">
    <property type="entry name" value="P-loop containing nucleoside triphosphate hydrolases"/>
    <property type="match status" value="2"/>
</dbReference>
<dbReference type="InterPro" id="IPR027417">
    <property type="entry name" value="P-loop_NTPase"/>
</dbReference>
<evidence type="ECO:0000313" key="13">
    <source>
        <dbReference type="Proteomes" id="UP000612456"/>
    </source>
</evidence>
<keyword evidence="13" id="KW-1185">Reference proteome</keyword>
<name>A0A916YWI7_9BACL</name>
<dbReference type="Pfam" id="PF13625">
    <property type="entry name" value="Helicase_C_3"/>
    <property type="match status" value="1"/>
</dbReference>
<dbReference type="Proteomes" id="UP000612456">
    <property type="component" value="Unassembled WGS sequence"/>
</dbReference>
<dbReference type="GO" id="GO:0016787">
    <property type="term" value="F:hydrolase activity"/>
    <property type="evidence" value="ECO:0007669"/>
    <property type="project" value="UniProtKB-KW"/>
</dbReference>
<dbReference type="InterPro" id="IPR032438">
    <property type="entry name" value="ERCC3_RAD25_C"/>
</dbReference>
<dbReference type="SMART" id="SM00490">
    <property type="entry name" value="HELICc"/>
    <property type="match status" value="1"/>
</dbReference>
<dbReference type="PANTHER" id="PTHR11274:SF0">
    <property type="entry name" value="GENERAL TRANSCRIPTION AND DNA REPAIR FACTOR IIH HELICASE SUBUNIT XPB"/>
    <property type="match status" value="1"/>
</dbReference>
<keyword evidence="6" id="KW-0413">Isomerase</keyword>
<dbReference type="PROSITE" id="PS51194">
    <property type="entry name" value="HELICASE_CTER"/>
    <property type="match status" value="1"/>
</dbReference>
<keyword evidence="3" id="KW-0378">Hydrolase</keyword>
<reference evidence="12" key="2">
    <citation type="submission" date="2020-09" db="EMBL/GenBank/DDBJ databases">
        <authorList>
            <person name="Sun Q."/>
            <person name="Zhou Y."/>
        </authorList>
    </citation>
    <scope>NUCLEOTIDE SEQUENCE</scope>
    <source>
        <strain evidence="12">CGMCC 1.15178</strain>
    </source>
</reference>
<evidence type="ECO:0000313" key="12">
    <source>
        <dbReference type="EMBL" id="GGD65169.1"/>
    </source>
</evidence>
<reference evidence="12" key="1">
    <citation type="journal article" date="2014" name="Int. J. Syst. Evol. Microbiol.">
        <title>Complete genome sequence of Corynebacterium casei LMG S-19264T (=DSM 44701T), isolated from a smear-ripened cheese.</title>
        <authorList>
            <consortium name="US DOE Joint Genome Institute (JGI-PGF)"/>
            <person name="Walter F."/>
            <person name="Albersmeier A."/>
            <person name="Kalinowski J."/>
            <person name="Ruckert C."/>
        </authorList>
    </citation>
    <scope>NUCLEOTIDE SEQUENCE</scope>
    <source>
        <strain evidence="12">CGMCC 1.15178</strain>
    </source>
</reference>
<feature type="domain" description="Helicase ATP-binding" evidence="10">
    <location>
        <begin position="204"/>
        <end position="360"/>
    </location>
</feature>
<dbReference type="AlphaFoldDB" id="A0A916YWI7"/>
<evidence type="ECO:0000259" key="10">
    <source>
        <dbReference type="PROSITE" id="PS51192"/>
    </source>
</evidence>
<dbReference type="InterPro" id="IPR032830">
    <property type="entry name" value="XPB/Ssl2_N"/>
</dbReference>
<dbReference type="Pfam" id="PF16203">
    <property type="entry name" value="ERCC3_RAD25_C"/>
    <property type="match status" value="1"/>
</dbReference>
<dbReference type="InterPro" id="IPR014001">
    <property type="entry name" value="Helicase_ATP-bd"/>
</dbReference>
<dbReference type="GO" id="GO:0005524">
    <property type="term" value="F:ATP binding"/>
    <property type="evidence" value="ECO:0007669"/>
    <property type="project" value="UniProtKB-KW"/>
</dbReference>
<evidence type="ECO:0000256" key="9">
    <source>
        <dbReference type="ARBA" id="ARBA00048988"/>
    </source>
</evidence>
<comment type="similarity">
    <text evidence="1">Belongs to the helicase family. RAD25/XPB subfamily.</text>
</comment>
<dbReference type="GO" id="GO:0003677">
    <property type="term" value="F:DNA binding"/>
    <property type="evidence" value="ECO:0007669"/>
    <property type="project" value="InterPro"/>
</dbReference>
<comment type="catalytic activity">
    <reaction evidence="7">
        <text>Couples ATP hydrolysis with the unwinding of duplex DNA by translocating in the 3'-5' direction.</text>
        <dbReference type="EC" id="5.6.2.4"/>
    </reaction>
</comment>
<evidence type="ECO:0000256" key="5">
    <source>
        <dbReference type="ARBA" id="ARBA00022840"/>
    </source>
</evidence>
<evidence type="ECO:0000259" key="11">
    <source>
        <dbReference type="PROSITE" id="PS51194"/>
    </source>
</evidence>
<dbReference type="Gene3D" id="3.40.50.300">
    <property type="entry name" value="P-loop containing nucleotide triphosphate hydrolases"/>
    <property type="match status" value="2"/>
</dbReference>
<dbReference type="SMART" id="SM00487">
    <property type="entry name" value="DEXDc"/>
    <property type="match status" value="1"/>
</dbReference>
<keyword evidence="4 12" id="KW-0347">Helicase</keyword>
<evidence type="ECO:0000256" key="7">
    <source>
        <dbReference type="ARBA" id="ARBA00034617"/>
    </source>
</evidence>
<evidence type="ECO:0000256" key="8">
    <source>
        <dbReference type="ARBA" id="ARBA00034808"/>
    </source>
</evidence>
<comment type="catalytic activity">
    <reaction evidence="9">
        <text>ATP + H2O = ADP + phosphate + H(+)</text>
        <dbReference type="Rhea" id="RHEA:13065"/>
        <dbReference type="ChEBI" id="CHEBI:15377"/>
        <dbReference type="ChEBI" id="CHEBI:15378"/>
        <dbReference type="ChEBI" id="CHEBI:30616"/>
        <dbReference type="ChEBI" id="CHEBI:43474"/>
        <dbReference type="ChEBI" id="CHEBI:456216"/>
        <dbReference type="EC" id="5.6.2.4"/>
    </reaction>
</comment>
<dbReference type="PANTHER" id="PTHR11274">
    <property type="entry name" value="RAD25/XP-B DNA REPAIR HELICASE"/>
    <property type="match status" value="1"/>
</dbReference>
<dbReference type="PROSITE" id="PS51192">
    <property type="entry name" value="HELICASE_ATP_BIND_1"/>
    <property type="match status" value="1"/>
</dbReference>
<dbReference type="PRINTS" id="PR00851">
    <property type="entry name" value="XRODRMPGMNTB"/>
</dbReference>
<evidence type="ECO:0000256" key="6">
    <source>
        <dbReference type="ARBA" id="ARBA00023235"/>
    </source>
</evidence>
<dbReference type="GO" id="GO:0043138">
    <property type="term" value="F:3'-5' DNA helicase activity"/>
    <property type="evidence" value="ECO:0007669"/>
    <property type="project" value="UniProtKB-EC"/>
</dbReference>
<accession>A0A916YWI7</accession>
<comment type="caution">
    <text evidence="12">The sequence shown here is derived from an EMBL/GenBank/DDBJ whole genome shotgun (WGS) entry which is preliminary data.</text>
</comment>
<dbReference type="EC" id="5.6.2.4" evidence="8"/>
<evidence type="ECO:0000256" key="1">
    <source>
        <dbReference type="ARBA" id="ARBA00006637"/>
    </source>
</evidence>